<protein>
    <submittedName>
        <fullName evidence="8">Heme exporter protein A</fullName>
    </submittedName>
</protein>
<keyword evidence="2" id="KW-0547">Nucleotide-binding</keyword>
<dbReference type="NCBIfam" id="TIGR01189">
    <property type="entry name" value="ccmA"/>
    <property type="match status" value="1"/>
</dbReference>
<keyword evidence="3" id="KW-0201">Cytochrome c-type biogenesis</keyword>
<dbReference type="Proteomes" id="UP001253595">
    <property type="component" value="Unassembled WGS sequence"/>
</dbReference>
<name>A0ABU1UW08_9GAMM</name>
<dbReference type="PANTHER" id="PTHR43499">
    <property type="entry name" value="ABC TRANSPORTER I FAMILY MEMBER 1"/>
    <property type="match status" value="1"/>
</dbReference>
<dbReference type="RefSeq" id="WP_310070331.1">
    <property type="nucleotide sequence ID" value="NZ_JAVDVX010000002.1"/>
</dbReference>
<keyword evidence="1" id="KW-0813">Transport</keyword>
<evidence type="ECO:0000256" key="4">
    <source>
        <dbReference type="ARBA" id="ARBA00022840"/>
    </source>
</evidence>
<dbReference type="Pfam" id="PF00005">
    <property type="entry name" value="ABC_tran"/>
    <property type="match status" value="1"/>
</dbReference>
<evidence type="ECO:0000256" key="6">
    <source>
        <dbReference type="ARBA" id="ARBA00023136"/>
    </source>
</evidence>
<evidence type="ECO:0000313" key="8">
    <source>
        <dbReference type="EMBL" id="MDR7089346.1"/>
    </source>
</evidence>
<dbReference type="EMBL" id="JAVDVX010000002">
    <property type="protein sequence ID" value="MDR7089346.1"/>
    <property type="molecule type" value="Genomic_DNA"/>
</dbReference>
<evidence type="ECO:0000259" key="7">
    <source>
        <dbReference type="PROSITE" id="PS50893"/>
    </source>
</evidence>
<keyword evidence="5" id="KW-1278">Translocase</keyword>
<feature type="domain" description="ABC transporter" evidence="7">
    <location>
        <begin position="13"/>
        <end position="234"/>
    </location>
</feature>
<evidence type="ECO:0000256" key="2">
    <source>
        <dbReference type="ARBA" id="ARBA00022741"/>
    </source>
</evidence>
<dbReference type="PANTHER" id="PTHR43499:SF1">
    <property type="entry name" value="ABC TRANSPORTER I FAMILY MEMBER 1"/>
    <property type="match status" value="1"/>
</dbReference>
<evidence type="ECO:0000256" key="5">
    <source>
        <dbReference type="ARBA" id="ARBA00022967"/>
    </source>
</evidence>
<reference evidence="8 9" key="1">
    <citation type="submission" date="2023-07" db="EMBL/GenBank/DDBJ databases">
        <title>Sorghum-associated microbial communities from plants grown in Nebraska, USA.</title>
        <authorList>
            <person name="Schachtman D."/>
        </authorList>
    </citation>
    <scope>NUCLEOTIDE SEQUENCE [LARGE SCALE GENOMIC DNA]</scope>
    <source>
        <strain evidence="8 9">BE190</strain>
    </source>
</reference>
<sequence>MTESVTEAAIPLLELRNLGCERDERLLFSGLDVQLFPGDVVQIGGPNGAGKTTLLRALAGISTDFHGQIRYAGQALPEAAWEFAGDSLYLGHLPGIKKALTPAENLEWYKAQSGAAISIGDALAAVGLYGYEDTPCYQLSAGQLRRVALARLHLSCARIWILDEPFTAIDKSGVSQLEALIAQQSAKGGVVILTSHQDLSLPQLRMVNLQDYQSARDKTKIGLGSLSDGDAYHA</sequence>
<accession>A0ABU1UW08</accession>
<dbReference type="Gene3D" id="3.40.50.300">
    <property type="entry name" value="P-loop containing nucleotide triphosphate hydrolases"/>
    <property type="match status" value="1"/>
</dbReference>
<dbReference type="SUPFAM" id="SSF52540">
    <property type="entry name" value="P-loop containing nucleoside triphosphate hydrolases"/>
    <property type="match status" value="1"/>
</dbReference>
<gene>
    <name evidence="8" type="ORF">J2X05_001352</name>
</gene>
<dbReference type="SMART" id="SM00382">
    <property type="entry name" value="AAA"/>
    <property type="match status" value="1"/>
</dbReference>
<comment type="caution">
    <text evidence="8">The sequence shown here is derived from an EMBL/GenBank/DDBJ whole genome shotgun (WGS) entry which is preliminary data.</text>
</comment>
<keyword evidence="6" id="KW-0472">Membrane</keyword>
<evidence type="ECO:0000256" key="1">
    <source>
        <dbReference type="ARBA" id="ARBA00022448"/>
    </source>
</evidence>
<evidence type="ECO:0000256" key="3">
    <source>
        <dbReference type="ARBA" id="ARBA00022748"/>
    </source>
</evidence>
<keyword evidence="9" id="KW-1185">Reference proteome</keyword>
<dbReference type="PROSITE" id="PS50893">
    <property type="entry name" value="ABC_TRANSPORTER_2"/>
    <property type="match status" value="1"/>
</dbReference>
<dbReference type="InterPro" id="IPR027417">
    <property type="entry name" value="P-loop_NTPase"/>
</dbReference>
<proteinExistence type="predicted"/>
<dbReference type="InterPro" id="IPR003593">
    <property type="entry name" value="AAA+_ATPase"/>
</dbReference>
<dbReference type="NCBIfam" id="NF010061">
    <property type="entry name" value="PRK13538.1"/>
    <property type="match status" value="1"/>
</dbReference>
<keyword evidence="4" id="KW-0067">ATP-binding</keyword>
<dbReference type="InterPro" id="IPR003439">
    <property type="entry name" value="ABC_transporter-like_ATP-bd"/>
</dbReference>
<organism evidence="8 9">
    <name type="scientific">Cellvibrio fibrivorans</name>
    <dbReference type="NCBI Taxonomy" id="126350"/>
    <lineage>
        <taxon>Bacteria</taxon>
        <taxon>Pseudomonadati</taxon>
        <taxon>Pseudomonadota</taxon>
        <taxon>Gammaproteobacteria</taxon>
        <taxon>Cellvibrionales</taxon>
        <taxon>Cellvibrionaceae</taxon>
        <taxon>Cellvibrio</taxon>
    </lineage>
</organism>
<dbReference type="InterPro" id="IPR005895">
    <property type="entry name" value="ABC_transptr_haem_export_CcmA"/>
</dbReference>
<evidence type="ECO:0000313" key="9">
    <source>
        <dbReference type="Proteomes" id="UP001253595"/>
    </source>
</evidence>